<reference evidence="1" key="1">
    <citation type="submission" date="2013-04" db="EMBL/GenBank/DDBJ databases">
        <authorList>
            <person name="Harkins D.M."/>
            <person name="Durkin A.S."/>
            <person name="Selengut J.D."/>
            <person name="Sanka R."/>
            <person name="DePew J."/>
            <person name="Purushe J."/>
            <person name="Ahmed A."/>
            <person name="van der Linden H."/>
            <person name="Goris M.G.A."/>
            <person name="Hartskeerl R.A."/>
            <person name="Vinetz J.M."/>
            <person name="Sutton G.G."/>
            <person name="Nelson W.C."/>
            <person name="Fouts D.E."/>
        </authorList>
    </citation>
    <scope>NUCLEOTIDE SEQUENCE [LARGE SCALE GENOMIC DNA]</scope>
    <source>
        <strain evidence="1">BUT 6</strain>
    </source>
</reference>
<gene>
    <name evidence="1" type="ORF">LEP1GSC058_1316</name>
</gene>
<evidence type="ECO:0000313" key="2">
    <source>
        <dbReference type="Proteomes" id="UP000014540"/>
    </source>
</evidence>
<accession>S3W8F2</accession>
<dbReference type="EMBL" id="AKWZ02000001">
    <property type="protein sequence ID" value="EPG76322.1"/>
    <property type="molecule type" value="Genomic_DNA"/>
</dbReference>
<organism evidence="1 2">
    <name type="scientific">Leptospira fainei serovar Hurstbridge str. BUT 6</name>
    <dbReference type="NCBI Taxonomy" id="1193011"/>
    <lineage>
        <taxon>Bacteria</taxon>
        <taxon>Pseudomonadati</taxon>
        <taxon>Spirochaetota</taxon>
        <taxon>Spirochaetia</taxon>
        <taxon>Leptospirales</taxon>
        <taxon>Leptospiraceae</taxon>
        <taxon>Leptospira</taxon>
    </lineage>
</organism>
<dbReference type="AlphaFoldDB" id="S3W8F2"/>
<keyword evidence="2" id="KW-1185">Reference proteome</keyword>
<comment type="caution">
    <text evidence="1">The sequence shown here is derived from an EMBL/GenBank/DDBJ whole genome shotgun (WGS) entry which is preliminary data.</text>
</comment>
<protein>
    <submittedName>
        <fullName evidence="1">Uncharacterized protein</fullName>
    </submittedName>
</protein>
<dbReference type="Proteomes" id="UP000014540">
    <property type="component" value="Unassembled WGS sequence"/>
</dbReference>
<name>S3W8F2_9LEPT</name>
<proteinExistence type="predicted"/>
<evidence type="ECO:0000313" key="1">
    <source>
        <dbReference type="EMBL" id="EPG76322.1"/>
    </source>
</evidence>
<sequence length="42" mass="4751">MDQSSFDSELSHVTLSLISMIGFFSDSNRNLKSARSSNKSYY</sequence>